<dbReference type="CDD" id="cd06579">
    <property type="entry name" value="TM_PBP1_transp_AraH_like"/>
    <property type="match status" value="2"/>
</dbReference>
<feature type="transmembrane region" description="Helical" evidence="6">
    <location>
        <begin position="79"/>
        <end position="98"/>
    </location>
</feature>
<organism evidence="7 8">
    <name type="scientific">Rhodopila globiformis</name>
    <name type="common">Rhodopseudomonas globiformis</name>
    <dbReference type="NCBI Taxonomy" id="1071"/>
    <lineage>
        <taxon>Bacteria</taxon>
        <taxon>Pseudomonadati</taxon>
        <taxon>Pseudomonadota</taxon>
        <taxon>Alphaproteobacteria</taxon>
        <taxon>Acetobacterales</taxon>
        <taxon>Acetobacteraceae</taxon>
        <taxon>Rhodopila</taxon>
    </lineage>
</organism>
<feature type="transmembrane region" description="Helical" evidence="6">
    <location>
        <begin position="404"/>
        <end position="427"/>
    </location>
</feature>
<reference evidence="7 8" key="1">
    <citation type="journal article" date="2018" name="Arch. Microbiol.">
        <title>New insights into the metabolic potential of the phototrophic purple bacterium Rhodopila globiformis DSM 161(T) from its draft genome sequence and evidence for a vanadium-dependent nitrogenase.</title>
        <authorList>
            <person name="Imhoff J.F."/>
            <person name="Rahn T."/>
            <person name="Kunzel S."/>
            <person name="Neulinger S.C."/>
        </authorList>
    </citation>
    <scope>NUCLEOTIDE SEQUENCE [LARGE SCALE GENOMIC DNA]</scope>
    <source>
        <strain evidence="7 8">DSM 161</strain>
    </source>
</reference>
<dbReference type="PANTHER" id="PTHR32196">
    <property type="entry name" value="ABC TRANSPORTER PERMEASE PROTEIN YPHD-RELATED-RELATED"/>
    <property type="match status" value="1"/>
</dbReference>
<keyword evidence="3 6" id="KW-0812">Transmembrane</keyword>
<accession>A0A2S6NKV2</accession>
<feature type="transmembrane region" description="Helical" evidence="6">
    <location>
        <begin position="434"/>
        <end position="453"/>
    </location>
</feature>
<feature type="transmembrane region" description="Helical" evidence="6">
    <location>
        <begin position="134"/>
        <end position="154"/>
    </location>
</feature>
<evidence type="ECO:0000256" key="2">
    <source>
        <dbReference type="ARBA" id="ARBA00022475"/>
    </source>
</evidence>
<proteinExistence type="predicted"/>
<evidence type="ECO:0000256" key="6">
    <source>
        <dbReference type="SAM" id="Phobius"/>
    </source>
</evidence>
<dbReference type="Pfam" id="PF02653">
    <property type="entry name" value="BPD_transp_2"/>
    <property type="match status" value="2"/>
</dbReference>
<protein>
    <submittedName>
        <fullName evidence="7">ABC transporter permease</fullName>
    </submittedName>
</protein>
<keyword evidence="8" id="KW-1185">Reference proteome</keyword>
<dbReference type="GO" id="GO:0005886">
    <property type="term" value="C:plasma membrane"/>
    <property type="evidence" value="ECO:0007669"/>
    <property type="project" value="UniProtKB-SubCell"/>
</dbReference>
<dbReference type="AlphaFoldDB" id="A0A2S6NKV2"/>
<feature type="transmembrane region" description="Helical" evidence="6">
    <location>
        <begin position="254"/>
        <end position="271"/>
    </location>
</feature>
<evidence type="ECO:0000313" key="8">
    <source>
        <dbReference type="Proteomes" id="UP000239724"/>
    </source>
</evidence>
<feature type="transmembrane region" description="Helical" evidence="6">
    <location>
        <begin position="459"/>
        <end position="484"/>
    </location>
</feature>
<dbReference type="GO" id="GO:0022857">
    <property type="term" value="F:transmembrane transporter activity"/>
    <property type="evidence" value="ECO:0007669"/>
    <property type="project" value="InterPro"/>
</dbReference>
<dbReference type="RefSeq" id="WP_104518046.1">
    <property type="nucleotide sequence ID" value="NZ_NHRY01000067.1"/>
</dbReference>
<dbReference type="InterPro" id="IPR001851">
    <property type="entry name" value="ABC_transp_permease"/>
</dbReference>
<dbReference type="OrthoDB" id="9808136at2"/>
<gene>
    <name evidence="7" type="ORF">CCS01_06535</name>
</gene>
<sequence>MSDMALQAATPTRLRLSVERYRGLLTAILVFLALFGIVNLVSPRPYSFFDFSYMSTGGCTLALAAIGGTLVILTGGFDLSVGAVISLVNVALASHMQAGVGSEFGWALAGLGIGAAGGAFNGVFVAVLRMQPIVVTLATMFIVQGVTLLVMPQPGGQIPPDFASFLTGSAIPDVLPAAIVILAIALLAWTALAHSRFGTSIYAVGSDKDAAAAAGIKVVPAEFGAYVLAGMMYGAAGVFVSAQTGSGDPLGGDPLLLQVFAAIVIGGTVFGGGRGGCLGSVFGSYSLLLIINILLILNVSAYYSTVVEGAILVLAALGVSLDRHSPVAQWLRRVSHRTQHSGGGGSSGPTRPLVFLAQPMAPTIRLPWWRRHAEDLRYALPAYACFVLVLVGTFFLFGGLSGGYVNSLLLLGSFLAILCLGQGAVILTGGLDLSLPWTIGLCGILLAGVVRGHPFEAAWAVPMVLAIGALIGLLNGLGIVLFALPPIVMTLAMNGILQGVAMVYSNGTPSGFAPPELLWLMTAHVEGITPELFLLAPFVIVAALLLSKTPFGRRVYAIGNSVRAARLSGVDVGRTTVLVYVLSGFCSAIVGVLLDGFSGQASLGMGDSYLLPSIAVVVVGGTLITGGRGSYFGMIGGVLLLTALQTLLAGTTLPDAMRQIIYGLVVLCAVVVLRERKGV</sequence>
<evidence type="ECO:0000313" key="7">
    <source>
        <dbReference type="EMBL" id="PPQ35790.1"/>
    </source>
</evidence>
<evidence type="ECO:0000256" key="1">
    <source>
        <dbReference type="ARBA" id="ARBA00004651"/>
    </source>
</evidence>
<feature type="transmembrane region" description="Helical" evidence="6">
    <location>
        <begin position="572"/>
        <end position="594"/>
    </location>
</feature>
<comment type="caution">
    <text evidence="7">The sequence shown here is derived from an EMBL/GenBank/DDBJ whole genome shotgun (WGS) entry which is preliminary data.</text>
</comment>
<keyword evidence="5 6" id="KW-0472">Membrane</keyword>
<dbReference type="PANTHER" id="PTHR32196:SF72">
    <property type="entry name" value="RIBOSE IMPORT PERMEASE PROTEIN RBSC"/>
    <property type="match status" value="1"/>
</dbReference>
<feature type="transmembrane region" description="Helical" evidence="6">
    <location>
        <begin position="532"/>
        <end position="551"/>
    </location>
</feature>
<feature type="transmembrane region" description="Helical" evidence="6">
    <location>
        <begin position="278"/>
        <end position="296"/>
    </location>
</feature>
<dbReference type="EMBL" id="NHRY01000067">
    <property type="protein sequence ID" value="PPQ35790.1"/>
    <property type="molecule type" value="Genomic_DNA"/>
</dbReference>
<keyword evidence="4 6" id="KW-1133">Transmembrane helix</keyword>
<feature type="transmembrane region" description="Helical" evidence="6">
    <location>
        <begin position="53"/>
        <end position="72"/>
    </location>
</feature>
<feature type="transmembrane region" description="Helical" evidence="6">
    <location>
        <begin position="656"/>
        <end position="673"/>
    </location>
</feature>
<feature type="transmembrane region" description="Helical" evidence="6">
    <location>
        <begin position="606"/>
        <end position="624"/>
    </location>
</feature>
<evidence type="ECO:0000256" key="3">
    <source>
        <dbReference type="ARBA" id="ARBA00022692"/>
    </source>
</evidence>
<comment type="subcellular location">
    <subcellularLocation>
        <location evidence="1">Cell membrane</location>
        <topology evidence="1">Multi-pass membrane protein</topology>
    </subcellularLocation>
</comment>
<keyword evidence="2" id="KW-1003">Cell membrane</keyword>
<feature type="transmembrane region" description="Helical" evidence="6">
    <location>
        <begin position="631"/>
        <end position="650"/>
    </location>
</feature>
<evidence type="ECO:0000256" key="4">
    <source>
        <dbReference type="ARBA" id="ARBA00022989"/>
    </source>
</evidence>
<feature type="transmembrane region" description="Helical" evidence="6">
    <location>
        <begin position="378"/>
        <end position="398"/>
    </location>
</feature>
<dbReference type="Proteomes" id="UP000239724">
    <property type="component" value="Unassembled WGS sequence"/>
</dbReference>
<feature type="transmembrane region" description="Helical" evidence="6">
    <location>
        <begin position="223"/>
        <end position="242"/>
    </location>
</feature>
<evidence type="ECO:0000256" key="5">
    <source>
        <dbReference type="ARBA" id="ARBA00023136"/>
    </source>
</evidence>
<feature type="transmembrane region" description="Helical" evidence="6">
    <location>
        <begin position="104"/>
        <end position="127"/>
    </location>
</feature>
<name>A0A2S6NKV2_RHOGL</name>
<feature type="transmembrane region" description="Helical" evidence="6">
    <location>
        <begin position="21"/>
        <end position="41"/>
    </location>
</feature>
<feature type="transmembrane region" description="Helical" evidence="6">
    <location>
        <begin position="174"/>
        <end position="192"/>
    </location>
</feature>